<dbReference type="PROSITE" id="PS51459">
    <property type="entry name" value="FIDO"/>
    <property type="match status" value="1"/>
</dbReference>
<evidence type="ECO:0000256" key="4">
    <source>
        <dbReference type="ARBA" id="ARBA00022840"/>
    </source>
</evidence>
<dbReference type="InterPro" id="IPR003812">
    <property type="entry name" value="Fido"/>
</dbReference>
<evidence type="ECO:0000256" key="2">
    <source>
        <dbReference type="ARBA" id="ARBA00022695"/>
    </source>
</evidence>
<dbReference type="PANTHER" id="PTHR39560:SF1">
    <property type="entry name" value="PROTEIN ADENYLYLTRANSFERASE FIC-RELATED"/>
    <property type="match status" value="1"/>
</dbReference>
<comment type="catalytic activity">
    <reaction evidence="7">
        <text>L-tyrosyl-[protein] + ATP = O-(5'-adenylyl)-L-tyrosyl-[protein] + diphosphate</text>
        <dbReference type="Rhea" id="RHEA:54288"/>
        <dbReference type="Rhea" id="RHEA-COMP:10136"/>
        <dbReference type="Rhea" id="RHEA-COMP:13846"/>
        <dbReference type="ChEBI" id="CHEBI:30616"/>
        <dbReference type="ChEBI" id="CHEBI:33019"/>
        <dbReference type="ChEBI" id="CHEBI:46858"/>
        <dbReference type="ChEBI" id="CHEBI:83624"/>
        <dbReference type="EC" id="2.7.7.108"/>
    </reaction>
</comment>
<evidence type="ECO:0000259" key="8">
    <source>
        <dbReference type="PROSITE" id="PS51459"/>
    </source>
</evidence>
<evidence type="ECO:0000256" key="3">
    <source>
        <dbReference type="ARBA" id="ARBA00022741"/>
    </source>
</evidence>
<dbReference type="Proteomes" id="UP001620273">
    <property type="component" value="Unassembled WGS sequence"/>
</dbReference>
<gene>
    <name evidence="9" type="ORF">OCH74_00895</name>
</gene>
<keyword evidence="1" id="KW-0808">Transferase</keyword>
<sequence length="236" mass="25572">MTLRICHALDPAASNSPAYTMAAAAGRRDGAVSPAMLCAIHQRLFTGVLPAAWADRWSTQNIRKLEPVLGDDTVVYSSWDWIAPTLEYDFSEESRHGASYARMLRRDVAVSVRRFVSGIWQIHPFREGNTRTVMTLVVLYLRTFGFRVGAESFAHSRFLRDALVLANARHDAAGQNTDEASNTGTQGAGTQAAGIRSTADAPLCDSGITCFSTPGIGSIRCAPIADHCKSPDTNIV</sequence>
<evidence type="ECO:0000256" key="5">
    <source>
        <dbReference type="ARBA" id="ARBA00034531"/>
    </source>
</evidence>
<evidence type="ECO:0000256" key="1">
    <source>
        <dbReference type="ARBA" id="ARBA00022679"/>
    </source>
</evidence>
<protein>
    <recommendedName>
        <fullName evidence="5">protein adenylyltransferase</fullName>
        <ecNumber evidence="5">2.7.7.108</ecNumber>
    </recommendedName>
</protein>
<name>A0ABW8KPC2_9BIFI</name>
<evidence type="ECO:0000256" key="7">
    <source>
        <dbReference type="ARBA" id="ARBA00048696"/>
    </source>
</evidence>
<dbReference type="SUPFAM" id="SSF140931">
    <property type="entry name" value="Fic-like"/>
    <property type="match status" value="1"/>
</dbReference>
<keyword evidence="4" id="KW-0067">ATP-binding</keyword>
<dbReference type="Gene3D" id="1.10.3290.10">
    <property type="entry name" value="Fido-like domain"/>
    <property type="match status" value="1"/>
</dbReference>
<dbReference type="PANTHER" id="PTHR39560">
    <property type="entry name" value="PROTEIN ADENYLYLTRANSFERASE FIC-RELATED"/>
    <property type="match status" value="1"/>
</dbReference>
<keyword evidence="3" id="KW-0547">Nucleotide-binding</keyword>
<dbReference type="Pfam" id="PF02661">
    <property type="entry name" value="Fic"/>
    <property type="match status" value="1"/>
</dbReference>
<dbReference type="EMBL" id="JAOQBW010000001">
    <property type="protein sequence ID" value="MFK3575431.1"/>
    <property type="molecule type" value="Genomic_DNA"/>
</dbReference>
<reference evidence="9 10" key="1">
    <citation type="submission" date="2022-09" db="EMBL/GenBank/DDBJ databases">
        <title>Genome sequencing of four strains from tibetan pig.</title>
        <authorList>
            <person name="Feng J."/>
        </authorList>
    </citation>
    <scope>NUCLEOTIDE SEQUENCE [LARGE SCALE GENOMIC DNA]</scope>
    <source>
        <strain evidence="9 10">11-1-1</strain>
    </source>
</reference>
<accession>A0ABW8KPC2</accession>
<comment type="catalytic activity">
    <reaction evidence="6">
        <text>L-threonyl-[protein] + ATP = 3-O-(5'-adenylyl)-L-threonyl-[protein] + diphosphate</text>
        <dbReference type="Rhea" id="RHEA:54292"/>
        <dbReference type="Rhea" id="RHEA-COMP:11060"/>
        <dbReference type="Rhea" id="RHEA-COMP:13847"/>
        <dbReference type="ChEBI" id="CHEBI:30013"/>
        <dbReference type="ChEBI" id="CHEBI:30616"/>
        <dbReference type="ChEBI" id="CHEBI:33019"/>
        <dbReference type="ChEBI" id="CHEBI:138113"/>
        <dbReference type="EC" id="2.7.7.108"/>
    </reaction>
</comment>
<comment type="caution">
    <text evidence="9">The sequence shown here is derived from an EMBL/GenBank/DDBJ whole genome shotgun (WGS) entry which is preliminary data.</text>
</comment>
<dbReference type="EC" id="2.7.7.108" evidence="5"/>
<keyword evidence="2" id="KW-0548">Nucleotidyltransferase</keyword>
<keyword evidence="10" id="KW-1185">Reference proteome</keyword>
<evidence type="ECO:0000313" key="10">
    <source>
        <dbReference type="Proteomes" id="UP001620273"/>
    </source>
</evidence>
<proteinExistence type="predicted"/>
<dbReference type="InterPro" id="IPR036597">
    <property type="entry name" value="Fido-like_dom_sf"/>
</dbReference>
<evidence type="ECO:0000256" key="6">
    <source>
        <dbReference type="ARBA" id="ARBA00047939"/>
    </source>
</evidence>
<evidence type="ECO:0000313" key="9">
    <source>
        <dbReference type="EMBL" id="MFK3575431.1"/>
    </source>
</evidence>
<organism evidence="9 10">
    <name type="scientific">Bifidobacterium thermacidophilum</name>
    <dbReference type="NCBI Taxonomy" id="246618"/>
    <lineage>
        <taxon>Bacteria</taxon>
        <taxon>Bacillati</taxon>
        <taxon>Actinomycetota</taxon>
        <taxon>Actinomycetes</taxon>
        <taxon>Bifidobacteriales</taxon>
        <taxon>Bifidobacteriaceae</taxon>
        <taxon>Bifidobacterium</taxon>
    </lineage>
</organism>
<feature type="domain" description="Fido" evidence="8">
    <location>
        <begin position="32"/>
        <end position="186"/>
    </location>
</feature>